<evidence type="ECO:0000313" key="2">
    <source>
        <dbReference type="EMBL" id="AJD40823.1"/>
    </source>
</evidence>
<reference evidence="2 3" key="1">
    <citation type="submission" date="2013-11" db="EMBL/GenBank/DDBJ databases">
        <title>Complete genome sequence of Rhizobium gallicum bv. gallicum R602.</title>
        <authorList>
            <person name="Bustos P."/>
            <person name="Santamaria R.I."/>
            <person name="Lozano L."/>
            <person name="Acosta J.L."/>
            <person name="Ormeno-Orrillo E."/>
            <person name="Rogel M.A."/>
            <person name="Romero D."/>
            <person name="Cevallos M.A."/>
            <person name="Martinez-Romero E."/>
            <person name="Gonzalez V."/>
        </authorList>
    </citation>
    <scope>NUCLEOTIDE SEQUENCE [LARGE SCALE GENOMIC DNA]</scope>
    <source>
        <strain evidence="2 3">R602</strain>
    </source>
</reference>
<dbReference type="EMBL" id="CP006877">
    <property type="protein sequence ID" value="AJD40823.1"/>
    <property type="molecule type" value="Genomic_DNA"/>
</dbReference>
<proteinExistence type="predicted"/>
<feature type="compositionally biased region" description="Basic residues" evidence="1">
    <location>
        <begin position="10"/>
        <end position="26"/>
    </location>
</feature>
<gene>
    <name evidence="2" type="ORF">RGR602_CH01471</name>
</gene>
<dbReference type="AlphaFoldDB" id="A0A0B4X2T9"/>
<sequence length="59" mass="6349">MIFSADPSSRRRMAKRQAGRSLRTARRSGFGFSESWKDNLGDTGACGGKIPHGSGHVAK</sequence>
<accession>A0A0B4X2T9</accession>
<evidence type="ECO:0000313" key="3">
    <source>
        <dbReference type="Proteomes" id="UP000031368"/>
    </source>
</evidence>
<protein>
    <submittedName>
        <fullName evidence="2">Uncharacterized protein</fullName>
    </submittedName>
</protein>
<dbReference type="HOGENOM" id="CLU_2957485_0_0_5"/>
<dbReference type="KEGG" id="rga:RGR602_CH01471"/>
<keyword evidence="3" id="KW-1185">Reference proteome</keyword>
<name>A0A0B4X2T9_9HYPH</name>
<dbReference type="Proteomes" id="UP000031368">
    <property type="component" value="Chromosome"/>
</dbReference>
<organism evidence="2 3">
    <name type="scientific">Rhizobium gallicum bv. gallicum R602sp</name>
    <dbReference type="NCBI Taxonomy" id="1041138"/>
    <lineage>
        <taxon>Bacteria</taxon>
        <taxon>Pseudomonadati</taxon>
        <taxon>Pseudomonadota</taxon>
        <taxon>Alphaproteobacteria</taxon>
        <taxon>Hyphomicrobiales</taxon>
        <taxon>Rhizobiaceae</taxon>
        <taxon>Rhizobium/Agrobacterium group</taxon>
        <taxon>Rhizobium</taxon>
    </lineage>
</organism>
<feature type="region of interest" description="Disordered" evidence="1">
    <location>
        <begin position="1"/>
        <end position="59"/>
    </location>
</feature>
<evidence type="ECO:0000256" key="1">
    <source>
        <dbReference type="SAM" id="MobiDB-lite"/>
    </source>
</evidence>